<sequence>MNCWKQIQELGLQFQAIILTSKMRCGMSFRGSDESFKSLFKGPFLELVDTLKEINPEIANVINCVLGNNFITAPTIQKDLVAACACEITQQIVCDIADDVFCVLIDESGDFAGKEQMAIVICYVNSEGLVKERFLGIVSVKETISQFAKLIEEGQIETSSGLNQESSIARAGDTRWGSHFRIVTSLMTIYGAIIEVHEEVGKDTSFEKYGETMLLLDVLQSFDFIFMLYMMVEILGFTNDLSVALQKRDQDLLNALSLVKATKEELQEMRNDGWEELISKVMEICNKHDIDVPDLDAPYVQGKKPRRHATTSSVSNLDHYKHDCLFSVLDLQLHELNARFDEENTKLLQCLLNYVRNVQCDPKFAKLKGLSDLCAKLVETKKCNTFDIVYRLLKLALVLSVATASVERVFSAMKFVKSQLCNKMGDQWLNDRLVTFIERDVLETINNDVILAHFQKMSSRRFSL</sequence>
<name>K7MSK7_SOYBN</name>
<dbReference type="InParanoid" id="K7MSK7"/>
<dbReference type="AlphaFoldDB" id="K7MSK7"/>
<keyword evidence="5" id="KW-1185">Reference proteome</keyword>
<reference evidence="3" key="3">
    <citation type="submission" date="2018-07" db="EMBL/GenBank/DDBJ databases">
        <title>WGS assembly of Glycine max.</title>
        <authorList>
            <person name="Schmutz J."/>
            <person name="Cannon S."/>
            <person name="Schlueter J."/>
            <person name="Ma J."/>
            <person name="Mitros T."/>
            <person name="Nelson W."/>
            <person name="Hyten D."/>
            <person name="Song Q."/>
            <person name="Thelen J."/>
            <person name="Cheng J."/>
            <person name="Xu D."/>
            <person name="Hellsten U."/>
            <person name="May G."/>
            <person name="Yu Y."/>
            <person name="Sakurai T."/>
            <person name="Umezawa T."/>
            <person name="Bhattacharyya M."/>
            <person name="Sandhu D."/>
            <person name="Valliyodan B."/>
            <person name="Lindquist E."/>
            <person name="Peto M."/>
            <person name="Grant D."/>
            <person name="Shu S."/>
            <person name="Goodstein D."/>
            <person name="Barry K."/>
            <person name="Futrell-Griggs M."/>
            <person name="Abernathy B."/>
            <person name="Du J."/>
            <person name="Tian Z."/>
            <person name="Zhu L."/>
            <person name="Gill N."/>
            <person name="Joshi T."/>
            <person name="Libault M."/>
            <person name="Sethuraman A."/>
            <person name="Zhang X."/>
            <person name="Shinozaki K."/>
            <person name="Nguyen H."/>
            <person name="Wing R."/>
            <person name="Cregan P."/>
            <person name="Specht J."/>
            <person name="Grimwood J."/>
            <person name="Rokhsar D."/>
            <person name="Stacey G."/>
            <person name="Shoemaker R."/>
            <person name="Jackson S."/>
        </authorList>
    </citation>
    <scope>NUCLEOTIDE SEQUENCE</scope>
    <source>
        <tissue evidence="3">Callus</tissue>
    </source>
</reference>
<dbReference type="InterPro" id="IPR025398">
    <property type="entry name" value="DUF4371"/>
</dbReference>
<reference evidence="3 4" key="1">
    <citation type="journal article" date="2010" name="Nature">
        <title>Genome sequence of the palaeopolyploid soybean.</title>
        <authorList>
            <person name="Schmutz J."/>
            <person name="Cannon S.B."/>
            <person name="Schlueter J."/>
            <person name="Ma J."/>
            <person name="Mitros T."/>
            <person name="Nelson W."/>
            <person name="Hyten D.L."/>
            <person name="Song Q."/>
            <person name="Thelen J.J."/>
            <person name="Cheng J."/>
            <person name="Xu D."/>
            <person name="Hellsten U."/>
            <person name="May G.D."/>
            <person name="Yu Y."/>
            <person name="Sakurai T."/>
            <person name="Umezawa T."/>
            <person name="Bhattacharyya M.K."/>
            <person name="Sandhu D."/>
            <person name="Valliyodan B."/>
            <person name="Lindquist E."/>
            <person name="Peto M."/>
            <person name="Grant D."/>
            <person name="Shu S."/>
            <person name="Goodstein D."/>
            <person name="Barry K."/>
            <person name="Futrell-Griggs M."/>
            <person name="Abernathy B."/>
            <person name="Du J."/>
            <person name="Tian Z."/>
            <person name="Zhu L."/>
            <person name="Gill N."/>
            <person name="Joshi T."/>
            <person name="Libault M."/>
            <person name="Sethuraman A."/>
            <person name="Zhang X.-C."/>
            <person name="Shinozaki K."/>
            <person name="Nguyen H.T."/>
            <person name="Wing R.A."/>
            <person name="Cregan P."/>
            <person name="Specht J."/>
            <person name="Grimwood J."/>
            <person name="Rokhsar D."/>
            <person name="Stacey G."/>
            <person name="Shoemaker R.C."/>
            <person name="Jackson S.A."/>
        </authorList>
    </citation>
    <scope>NUCLEOTIDE SEQUENCE [LARGE SCALE GENOMIC DNA]</scope>
    <source>
        <strain evidence="4">cv. Williams 82</strain>
        <tissue evidence="3">Callus</tissue>
    </source>
</reference>
<proteinExistence type="predicted"/>
<reference evidence="4" key="2">
    <citation type="submission" date="2018-02" db="UniProtKB">
        <authorList>
            <consortium name="EnsemblPlants"/>
        </authorList>
    </citation>
    <scope>IDENTIFICATION</scope>
    <source>
        <strain evidence="4">Williams 82</strain>
    </source>
</reference>
<dbReference type="GO" id="GO:0046983">
    <property type="term" value="F:protein dimerization activity"/>
    <property type="evidence" value="ECO:0007669"/>
    <property type="project" value="InterPro"/>
</dbReference>
<evidence type="ECO:0000259" key="1">
    <source>
        <dbReference type="Pfam" id="PF05699"/>
    </source>
</evidence>
<dbReference type="InterPro" id="IPR055298">
    <property type="entry name" value="AtLOH3-like"/>
</dbReference>
<dbReference type="PaxDb" id="3847-GLYMA18G33221.1"/>
<dbReference type="Pfam" id="PF14291">
    <property type="entry name" value="DUF4371"/>
    <property type="match status" value="1"/>
</dbReference>
<dbReference type="InterPro" id="IPR008906">
    <property type="entry name" value="HATC_C_dom"/>
</dbReference>
<dbReference type="SUPFAM" id="SSF53098">
    <property type="entry name" value="Ribonuclease H-like"/>
    <property type="match status" value="1"/>
</dbReference>
<dbReference type="Gramene" id="KRG99640">
    <property type="protein sequence ID" value="KRG99640"/>
    <property type="gene ID" value="GLYMA_18G159600"/>
</dbReference>
<evidence type="ECO:0008006" key="6">
    <source>
        <dbReference type="Google" id="ProtNLM"/>
    </source>
</evidence>
<dbReference type="Proteomes" id="UP000008827">
    <property type="component" value="Chromosome 18"/>
</dbReference>
<dbReference type="InterPro" id="IPR012337">
    <property type="entry name" value="RNaseH-like_sf"/>
</dbReference>
<dbReference type="Pfam" id="PF05699">
    <property type="entry name" value="Dimer_Tnp_hAT"/>
    <property type="match status" value="1"/>
</dbReference>
<evidence type="ECO:0000313" key="5">
    <source>
        <dbReference type="Proteomes" id="UP000008827"/>
    </source>
</evidence>
<evidence type="ECO:0000313" key="4">
    <source>
        <dbReference type="EnsemblPlants" id="KRG99640"/>
    </source>
</evidence>
<dbReference type="HOGENOM" id="CLU_006175_5_2_1"/>
<dbReference type="EMBL" id="CM000851">
    <property type="protein sequence ID" value="KRG99640.1"/>
    <property type="molecule type" value="Genomic_DNA"/>
</dbReference>
<protein>
    <recommendedName>
        <fullName evidence="6">DUF4371 domain-containing protein</fullName>
    </recommendedName>
</protein>
<organism evidence="3">
    <name type="scientific">Glycine max</name>
    <name type="common">Soybean</name>
    <name type="synonym">Glycine hispida</name>
    <dbReference type="NCBI Taxonomy" id="3847"/>
    <lineage>
        <taxon>Eukaryota</taxon>
        <taxon>Viridiplantae</taxon>
        <taxon>Streptophyta</taxon>
        <taxon>Embryophyta</taxon>
        <taxon>Tracheophyta</taxon>
        <taxon>Spermatophyta</taxon>
        <taxon>Magnoliopsida</taxon>
        <taxon>eudicotyledons</taxon>
        <taxon>Gunneridae</taxon>
        <taxon>Pentapetalae</taxon>
        <taxon>rosids</taxon>
        <taxon>fabids</taxon>
        <taxon>Fabales</taxon>
        <taxon>Fabaceae</taxon>
        <taxon>Papilionoideae</taxon>
        <taxon>50 kb inversion clade</taxon>
        <taxon>NPAAA clade</taxon>
        <taxon>indigoferoid/millettioid clade</taxon>
        <taxon>Phaseoleae</taxon>
        <taxon>Glycine</taxon>
        <taxon>Glycine subgen. Soja</taxon>
    </lineage>
</organism>
<feature type="domain" description="HAT C-terminal dimerisation" evidence="1">
    <location>
        <begin position="381"/>
        <end position="440"/>
    </location>
</feature>
<dbReference type="EnsemblPlants" id="KRG99640">
    <property type="protein sequence ID" value="KRG99640"/>
    <property type="gene ID" value="GLYMA_18G159600"/>
</dbReference>
<accession>K7MSK7</accession>
<dbReference type="PANTHER" id="PTHR11697">
    <property type="entry name" value="GENERAL TRANSCRIPTION FACTOR 2-RELATED ZINC FINGER PROTEIN"/>
    <property type="match status" value="1"/>
</dbReference>
<evidence type="ECO:0000313" key="3">
    <source>
        <dbReference type="EMBL" id="KRG99640.1"/>
    </source>
</evidence>
<evidence type="ECO:0000259" key="2">
    <source>
        <dbReference type="Pfam" id="PF14291"/>
    </source>
</evidence>
<dbReference type="OrthoDB" id="1409524at2759"/>
<dbReference type="PANTHER" id="PTHR11697:SF230">
    <property type="entry name" value="ZINC FINGER, MYM DOMAIN CONTAINING 1"/>
    <property type="match status" value="1"/>
</dbReference>
<feature type="domain" description="DUF4371" evidence="2">
    <location>
        <begin position="23"/>
        <end position="146"/>
    </location>
</feature>
<dbReference type="OMA" id="MAIVICY"/>
<dbReference type="eggNOG" id="ENOG502QSU3">
    <property type="taxonomic scope" value="Eukaryota"/>
</dbReference>
<gene>
    <name evidence="3" type="ORF">GLYMA_18G159600</name>
</gene>